<proteinExistence type="inferred from homology"/>
<dbReference type="RefSeq" id="WP_032448295.1">
    <property type="nucleotide sequence ID" value="NZ_CP153668.1"/>
</dbReference>
<dbReference type="GO" id="GO:0003677">
    <property type="term" value="F:DNA binding"/>
    <property type="evidence" value="ECO:0007669"/>
    <property type="project" value="InterPro"/>
</dbReference>
<organism evidence="2">
    <name type="scientific">Klebsiella pneumoniae</name>
    <dbReference type="NCBI Taxonomy" id="573"/>
    <lineage>
        <taxon>Bacteria</taxon>
        <taxon>Pseudomonadati</taxon>
        <taxon>Pseudomonadota</taxon>
        <taxon>Gammaproteobacteria</taxon>
        <taxon>Enterobacterales</taxon>
        <taxon>Enterobacteriaceae</taxon>
        <taxon>Klebsiella/Raoultella group</taxon>
        <taxon>Klebsiella</taxon>
        <taxon>Klebsiella pneumoniae complex</taxon>
    </lineage>
</organism>
<dbReference type="PANTHER" id="PTHR37936:SF3">
    <property type="entry name" value="TRANSPOSASE INSC FOR INSERTION ELEMENT IS2A-RELATED"/>
    <property type="match status" value="1"/>
</dbReference>
<dbReference type="SUPFAM" id="SSF46689">
    <property type="entry name" value="Homeodomain-like"/>
    <property type="match status" value="1"/>
</dbReference>
<accession>A0A7D5FXL2</accession>
<evidence type="ECO:0000313" key="2">
    <source>
        <dbReference type="EMBL" id="QLG01376.1"/>
    </source>
</evidence>
<dbReference type="PANTHER" id="PTHR37936">
    <property type="entry name" value="TRANSPOSASE INSC FOR INSERTION ELEMENT IS2A-RELATED"/>
    <property type="match status" value="1"/>
</dbReference>
<dbReference type="InterPro" id="IPR002514">
    <property type="entry name" value="Transposase_8"/>
</dbReference>
<reference evidence="2" key="1">
    <citation type="submission" date="2019-12" db="EMBL/GenBank/DDBJ databases">
        <authorList>
            <person name="Zhou D."/>
        </authorList>
    </citation>
    <scope>NUCLEOTIDE SEQUENCE</scope>
    <source>
        <strain evidence="2">Kpn47</strain>
        <plasmid evidence="2">pKpn47-FIIK</plasmid>
    </source>
</reference>
<comment type="similarity">
    <text evidence="1">Belongs to the transposase 8 family.</text>
</comment>
<dbReference type="EMBL" id="MN821369">
    <property type="protein sequence ID" value="QLG01376.1"/>
    <property type="molecule type" value="Genomic_DNA"/>
</dbReference>
<evidence type="ECO:0000256" key="1">
    <source>
        <dbReference type="ARBA" id="ARBA00009964"/>
    </source>
</evidence>
<dbReference type="AlphaFoldDB" id="A0A7D5FXL2"/>
<dbReference type="Pfam" id="PF01527">
    <property type="entry name" value="HTH_Tnp_1"/>
    <property type="match status" value="1"/>
</dbReference>
<dbReference type="GO" id="GO:0006313">
    <property type="term" value="P:DNA transposition"/>
    <property type="evidence" value="ECO:0007669"/>
    <property type="project" value="InterPro"/>
</dbReference>
<geneLocation type="plasmid" evidence="2">
    <name>pKpn47-FIIK</name>
</geneLocation>
<dbReference type="GO" id="GO:0004803">
    <property type="term" value="F:transposase activity"/>
    <property type="evidence" value="ECO:0007669"/>
    <property type="project" value="InterPro"/>
</dbReference>
<sequence length="109" mass="12175">MIDVLRPEKCKQRTMQEKIAIVQQSFKPGMTVSLVARQHGVAASQLFLWRKQYQEGSLTAVAAGEQVVPASELAATMKQIKEVQRLLGKKTMENELLKEAVEYGEQKSG</sequence>
<protein>
    <submittedName>
        <fullName evidence="2">Transposase InsC for insertion element IS2</fullName>
    </submittedName>
</protein>
<name>A0A7D5FXL2_KLEPN</name>
<keyword evidence="2" id="KW-0614">Plasmid</keyword>
<dbReference type="InterPro" id="IPR009057">
    <property type="entry name" value="Homeodomain-like_sf"/>
</dbReference>